<name>A0AAV5I445_9ROSI</name>
<dbReference type="AlphaFoldDB" id="A0AAV5I445"/>
<feature type="region of interest" description="Disordered" evidence="1">
    <location>
        <begin position="1"/>
        <end position="29"/>
    </location>
</feature>
<organism evidence="2 3">
    <name type="scientific">Rubroshorea leprosula</name>
    <dbReference type="NCBI Taxonomy" id="152421"/>
    <lineage>
        <taxon>Eukaryota</taxon>
        <taxon>Viridiplantae</taxon>
        <taxon>Streptophyta</taxon>
        <taxon>Embryophyta</taxon>
        <taxon>Tracheophyta</taxon>
        <taxon>Spermatophyta</taxon>
        <taxon>Magnoliopsida</taxon>
        <taxon>eudicotyledons</taxon>
        <taxon>Gunneridae</taxon>
        <taxon>Pentapetalae</taxon>
        <taxon>rosids</taxon>
        <taxon>malvids</taxon>
        <taxon>Malvales</taxon>
        <taxon>Dipterocarpaceae</taxon>
        <taxon>Rubroshorea</taxon>
    </lineage>
</organism>
<protein>
    <submittedName>
        <fullName evidence="2">Uncharacterized protein</fullName>
    </submittedName>
</protein>
<evidence type="ECO:0000256" key="1">
    <source>
        <dbReference type="SAM" id="MobiDB-lite"/>
    </source>
</evidence>
<evidence type="ECO:0000313" key="2">
    <source>
        <dbReference type="EMBL" id="GKU93702.1"/>
    </source>
</evidence>
<gene>
    <name evidence="2" type="ORF">SLEP1_g7275</name>
</gene>
<sequence length="62" mass="7139">MKRLPRTRAELPSPGSHPPIRSRVRPTVDISPKIRYKRRESRRTFKSVAIRKFPSHGVSFGG</sequence>
<evidence type="ECO:0000313" key="3">
    <source>
        <dbReference type="Proteomes" id="UP001054252"/>
    </source>
</evidence>
<dbReference type="EMBL" id="BPVZ01000007">
    <property type="protein sequence ID" value="GKU93702.1"/>
    <property type="molecule type" value="Genomic_DNA"/>
</dbReference>
<comment type="caution">
    <text evidence="2">The sequence shown here is derived from an EMBL/GenBank/DDBJ whole genome shotgun (WGS) entry which is preliminary data.</text>
</comment>
<reference evidence="2 3" key="1">
    <citation type="journal article" date="2021" name="Commun. Biol.">
        <title>The genome of Shorea leprosula (Dipterocarpaceae) highlights the ecological relevance of drought in aseasonal tropical rainforests.</title>
        <authorList>
            <person name="Ng K.K.S."/>
            <person name="Kobayashi M.J."/>
            <person name="Fawcett J.A."/>
            <person name="Hatakeyama M."/>
            <person name="Paape T."/>
            <person name="Ng C.H."/>
            <person name="Ang C.C."/>
            <person name="Tnah L.H."/>
            <person name="Lee C.T."/>
            <person name="Nishiyama T."/>
            <person name="Sese J."/>
            <person name="O'Brien M.J."/>
            <person name="Copetti D."/>
            <person name="Mohd Noor M.I."/>
            <person name="Ong R.C."/>
            <person name="Putra M."/>
            <person name="Sireger I.Z."/>
            <person name="Indrioko S."/>
            <person name="Kosugi Y."/>
            <person name="Izuno A."/>
            <person name="Isagi Y."/>
            <person name="Lee S.L."/>
            <person name="Shimizu K.K."/>
        </authorList>
    </citation>
    <scope>NUCLEOTIDE SEQUENCE [LARGE SCALE GENOMIC DNA]</scope>
    <source>
        <strain evidence="2">214</strain>
    </source>
</reference>
<dbReference type="Proteomes" id="UP001054252">
    <property type="component" value="Unassembled WGS sequence"/>
</dbReference>
<keyword evidence="3" id="KW-1185">Reference proteome</keyword>
<proteinExistence type="predicted"/>
<accession>A0AAV5I445</accession>